<organism evidence="4 5">
    <name type="scientific">Podospora fimiseda</name>
    <dbReference type="NCBI Taxonomy" id="252190"/>
    <lineage>
        <taxon>Eukaryota</taxon>
        <taxon>Fungi</taxon>
        <taxon>Dikarya</taxon>
        <taxon>Ascomycota</taxon>
        <taxon>Pezizomycotina</taxon>
        <taxon>Sordariomycetes</taxon>
        <taxon>Sordariomycetidae</taxon>
        <taxon>Sordariales</taxon>
        <taxon>Podosporaceae</taxon>
        <taxon>Podospora</taxon>
    </lineage>
</organism>
<dbReference type="InterPro" id="IPR000277">
    <property type="entry name" value="Cys/Met-Metab_PyrdxlP-dep_enz"/>
</dbReference>
<dbReference type="GO" id="GO:0003962">
    <property type="term" value="F:cystathionine gamma-synthase activity"/>
    <property type="evidence" value="ECO:0007669"/>
    <property type="project" value="TreeGrafter"/>
</dbReference>
<comment type="caution">
    <text evidence="4">The sequence shown here is derived from an EMBL/GenBank/DDBJ whole genome shotgun (WGS) entry which is preliminary data.</text>
</comment>
<dbReference type="AlphaFoldDB" id="A0AAN7H1A6"/>
<dbReference type="InterPro" id="IPR051750">
    <property type="entry name" value="Trans-sulfuration_enzymes"/>
</dbReference>
<dbReference type="GO" id="GO:0030170">
    <property type="term" value="F:pyridoxal phosphate binding"/>
    <property type="evidence" value="ECO:0007669"/>
    <property type="project" value="InterPro"/>
</dbReference>
<dbReference type="GO" id="GO:0019346">
    <property type="term" value="P:transsulfuration"/>
    <property type="evidence" value="ECO:0007669"/>
    <property type="project" value="InterPro"/>
</dbReference>
<evidence type="ECO:0000313" key="5">
    <source>
        <dbReference type="Proteomes" id="UP001301958"/>
    </source>
</evidence>
<dbReference type="PANTHER" id="PTHR42699">
    <property type="match status" value="1"/>
</dbReference>
<protein>
    <submittedName>
        <fullName evidence="4">Cystathionine gamma-synthase</fullName>
    </submittedName>
</protein>
<dbReference type="Gene3D" id="3.90.1150.10">
    <property type="entry name" value="Aspartate Aminotransferase, domain 1"/>
    <property type="match status" value="1"/>
</dbReference>
<evidence type="ECO:0000256" key="1">
    <source>
        <dbReference type="ARBA" id="ARBA00001933"/>
    </source>
</evidence>
<evidence type="ECO:0000256" key="3">
    <source>
        <dbReference type="RuleBase" id="RU362118"/>
    </source>
</evidence>
<name>A0AAN7H1A6_9PEZI</name>
<dbReference type="InterPro" id="IPR015424">
    <property type="entry name" value="PyrdxlP-dep_Trfase"/>
</dbReference>
<gene>
    <name evidence="4" type="ORF">QBC38DRAFT_127704</name>
</gene>
<keyword evidence="5" id="KW-1185">Reference proteome</keyword>
<dbReference type="EMBL" id="MU865312">
    <property type="protein sequence ID" value="KAK4229023.1"/>
    <property type="molecule type" value="Genomic_DNA"/>
</dbReference>
<dbReference type="PANTHER" id="PTHR42699:SF1">
    <property type="entry name" value="CYSTATHIONINE GAMMA-SYNTHASE-RELATED"/>
    <property type="match status" value="1"/>
</dbReference>
<comment type="cofactor">
    <cofactor evidence="1 3">
        <name>pyridoxal 5'-phosphate</name>
        <dbReference type="ChEBI" id="CHEBI:597326"/>
    </cofactor>
</comment>
<dbReference type="Gene3D" id="3.40.640.10">
    <property type="entry name" value="Type I PLP-dependent aspartate aminotransferase-like (Major domain)"/>
    <property type="match status" value="1"/>
</dbReference>
<reference evidence="4" key="1">
    <citation type="journal article" date="2023" name="Mol. Phylogenet. Evol.">
        <title>Genome-scale phylogeny and comparative genomics of the fungal order Sordariales.</title>
        <authorList>
            <person name="Hensen N."/>
            <person name="Bonometti L."/>
            <person name="Westerberg I."/>
            <person name="Brannstrom I.O."/>
            <person name="Guillou S."/>
            <person name="Cros-Aarteil S."/>
            <person name="Calhoun S."/>
            <person name="Haridas S."/>
            <person name="Kuo A."/>
            <person name="Mondo S."/>
            <person name="Pangilinan J."/>
            <person name="Riley R."/>
            <person name="LaButti K."/>
            <person name="Andreopoulos B."/>
            <person name="Lipzen A."/>
            <person name="Chen C."/>
            <person name="Yan M."/>
            <person name="Daum C."/>
            <person name="Ng V."/>
            <person name="Clum A."/>
            <person name="Steindorff A."/>
            <person name="Ohm R.A."/>
            <person name="Martin F."/>
            <person name="Silar P."/>
            <person name="Natvig D.O."/>
            <person name="Lalanne C."/>
            <person name="Gautier V."/>
            <person name="Ament-Velasquez S.L."/>
            <person name="Kruys A."/>
            <person name="Hutchinson M.I."/>
            <person name="Powell A.J."/>
            <person name="Barry K."/>
            <person name="Miller A.N."/>
            <person name="Grigoriev I.V."/>
            <person name="Debuchy R."/>
            <person name="Gladieux P."/>
            <person name="Hiltunen Thoren M."/>
            <person name="Johannesson H."/>
        </authorList>
    </citation>
    <scope>NUCLEOTIDE SEQUENCE</scope>
    <source>
        <strain evidence="4">CBS 990.96</strain>
    </source>
</reference>
<evidence type="ECO:0000313" key="4">
    <source>
        <dbReference type="EMBL" id="KAK4229023.1"/>
    </source>
</evidence>
<sequence length="570" mass="63297">MPVKVITTELGHSMPPEAPHNITFYIPGWETAKALRRGDPTLLSKLSSIYPRFGPWCEVKQLAGFIHKSLGFPENYGAVLFVNPDCFDTAKIYSSAKGFRKEEHLVEPKELKFRVVDFGDDEEEVVRLFVIGFPLSKGPGVVGTWQTYGCGISSRLAEWCLGKKETLTILEWEGNGEQGGLENVPEGRFLKETEAHEGLKERIVELVKRGARDEELAGRVEKDDVWVYPTGMGAIWRLHKGLIGARGGKGRVIILGSVFQNTWGLAKESEGGMKHFGRVDGESGMIERLEEWLEEEEGKKDGVSYVLTEFPSNPILESVNLQRLRVLADKYNFPVVVDDTIGSFANIDVLPEVDVIVTSITKSLSGYANVMGGSIVLAPHSPFYTDLKSTIKSQFRNEFYAADAAKLLANSENYLPRSKILNRNALTVAKFFDSQASLPSSPVTATLYPPYSKTHEYYKAAMRKPTEEFPNPGYGCLLAVDFESMATARAFYDNLSFYHGPHLGAHLTLAFPFNDAIWGTEPGAPEYLKTFGANPEQVRISIGLESEEELLDTIKYALEKAEEAKRGAEA</sequence>
<dbReference type="Pfam" id="PF01053">
    <property type="entry name" value="Cys_Met_Meta_PP"/>
    <property type="match status" value="1"/>
</dbReference>
<reference evidence="4" key="2">
    <citation type="submission" date="2023-05" db="EMBL/GenBank/DDBJ databases">
        <authorList>
            <consortium name="Lawrence Berkeley National Laboratory"/>
            <person name="Steindorff A."/>
            <person name="Hensen N."/>
            <person name="Bonometti L."/>
            <person name="Westerberg I."/>
            <person name="Brannstrom I.O."/>
            <person name="Guillou S."/>
            <person name="Cros-Aarteil S."/>
            <person name="Calhoun S."/>
            <person name="Haridas S."/>
            <person name="Kuo A."/>
            <person name="Mondo S."/>
            <person name="Pangilinan J."/>
            <person name="Riley R."/>
            <person name="Labutti K."/>
            <person name="Andreopoulos B."/>
            <person name="Lipzen A."/>
            <person name="Chen C."/>
            <person name="Yanf M."/>
            <person name="Daum C."/>
            <person name="Ng V."/>
            <person name="Clum A."/>
            <person name="Ohm R."/>
            <person name="Martin F."/>
            <person name="Silar P."/>
            <person name="Natvig D."/>
            <person name="Lalanne C."/>
            <person name="Gautier V."/>
            <person name="Ament-Velasquez S.L."/>
            <person name="Kruys A."/>
            <person name="Hutchinson M.I."/>
            <person name="Powell A.J."/>
            <person name="Barry K."/>
            <person name="Miller A.N."/>
            <person name="Grigoriev I.V."/>
            <person name="Debuchy R."/>
            <person name="Gladieux P."/>
            <person name="Thoren M.H."/>
            <person name="Johannesson H."/>
        </authorList>
    </citation>
    <scope>NUCLEOTIDE SEQUENCE</scope>
    <source>
        <strain evidence="4">CBS 990.96</strain>
    </source>
</reference>
<dbReference type="Proteomes" id="UP001301958">
    <property type="component" value="Unassembled WGS sequence"/>
</dbReference>
<dbReference type="SUPFAM" id="SSF53383">
    <property type="entry name" value="PLP-dependent transferases"/>
    <property type="match status" value="1"/>
</dbReference>
<evidence type="ECO:0000256" key="2">
    <source>
        <dbReference type="ARBA" id="ARBA00022898"/>
    </source>
</evidence>
<proteinExistence type="inferred from homology"/>
<dbReference type="InterPro" id="IPR015421">
    <property type="entry name" value="PyrdxlP-dep_Trfase_major"/>
</dbReference>
<comment type="similarity">
    <text evidence="3">Belongs to the trans-sulfuration enzymes family.</text>
</comment>
<accession>A0AAN7H1A6</accession>
<dbReference type="InterPro" id="IPR015422">
    <property type="entry name" value="PyrdxlP-dep_Trfase_small"/>
</dbReference>
<keyword evidence="2 3" id="KW-0663">Pyridoxal phosphate</keyword>